<dbReference type="RefSeq" id="WP_020002947.1">
    <property type="nucleotide sequence ID" value="NZ_LS991953.1"/>
</dbReference>
<keyword evidence="2" id="KW-0472">Membrane</keyword>
<keyword evidence="2" id="KW-1133">Transmembrane helix</keyword>
<keyword evidence="2" id="KW-0812">Transmembrane</keyword>
<dbReference type="Proteomes" id="UP000259328">
    <property type="component" value="Chromosome"/>
</dbReference>
<feature type="compositionally biased region" description="Basic and acidic residues" evidence="1">
    <location>
        <begin position="54"/>
        <end position="64"/>
    </location>
</feature>
<feature type="region of interest" description="Disordered" evidence="1">
    <location>
        <begin position="41"/>
        <end position="70"/>
    </location>
</feature>
<evidence type="ECO:0000256" key="1">
    <source>
        <dbReference type="SAM" id="MobiDB-lite"/>
    </source>
</evidence>
<accession>A0A3B0PHJ8</accession>
<reference evidence="4" key="1">
    <citation type="submission" date="2018-06" db="EMBL/GenBank/DDBJ databases">
        <authorList>
            <consortium name="Pathogen Informatics"/>
        </authorList>
    </citation>
    <scope>NUCLEOTIDE SEQUENCE [LARGE SCALE GENOMIC DNA]</scope>
    <source>
        <strain evidence="4">NCTC10124</strain>
    </source>
</reference>
<sequence length="70" mass="8050">MRLFTKYKYIIVIYENQKKFLANLITAPIIITSTSLTGVSCNETNDNENSNPDQKNDQKNDVLNKKNGRQ</sequence>
<proteinExistence type="predicted"/>
<protein>
    <submittedName>
        <fullName evidence="3">Uncharacterized protein</fullName>
    </submittedName>
</protein>
<evidence type="ECO:0000313" key="4">
    <source>
        <dbReference type="Proteomes" id="UP000259328"/>
    </source>
</evidence>
<dbReference type="EMBL" id="LS991953">
    <property type="protein sequence ID" value="SYV92924.1"/>
    <property type="molecule type" value="Genomic_DNA"/>
</dbReference>
<organism evidence="3 4">
    <name type="scientific">Mycoplasmopsis synoviae</name>
    <name type="common">Mycoplasma synoviae</name>
    <dbReference type="NCBI Taxonomy" id="2109"/>
    <lineage>
        <taxon>Bacteria</taxon>
        <taxon>Bacillati</taxon>
        <taxon>Mycoplasmatota</taxon>
        <taxon>Mycoplasmoidales</taxon>
        <taxon>Metamycoplasmataceae</taxon>
        <taxon>Mycoplasmopsis</taxon>
    </lineage>
</organism>
<dbReference type="AlphaFoldDB" id="A0A3B0PHJ8"/>
<evidence type="ECO:0000256" key="2">
    <source>
        <dbReference type="SAM" id="Phobius"/>
    </source>
</evidence>
<feature type="transmembrane region" description="Helical" evidence="2">
    <location>
        <begin position="20"/>
        <end position="39"/>
    </location>
</feature>
<evidence type="ECO:0000313" key="3">
    <source>
        <dbReference type="EMBL" id="SYV92924.1"/>
    </source>
</evidence>
<feature type="compositionally biased region" description="Polar residues" evidence="1">
    <location>
        <begin position="41"/>
        <end position="53"/>
    </location>
</feature>
<gene>
    <name evidence="3" type="ORF">NCTC10124_00652</name>
</gene>
<name>A0A3B0PHJ8_MYCSY</name>
<dbReference type="GeneID" id="93530093"/>